<keyword evidence="3" id="KW-0408">Iron</keyword>
<organism evidence="5">
    <name type="scientific">Leptocylindrus danicus</name>
    <dbReference type="NCBI Taxonomy" id="163516"/>
    <lineage>
        <taxon>Eukaryota</taxon>
        <taxon>Sar</taxon>
        <taxon>Stramenopiles</taxon>
        <taxon>Ochrophyta</taxon>
        <taxon>Bacillariophyta</taxon>
        <taxon>Coscinodiscophyceae</taxon>
        <taxon>Chaetocerotophycidae</taxon>
        <taxon>Leptocylindrales</taxon>
        <taxon>Leptocylindraceae</taxon>
        <taxon>Leptocylindrus</taxon>
    </lineage>
</organism>
<dbReference type="Gene3D" id="3.10.20.30">
    <property type="match status" value="1"/>
</dbReference>
<gene>
    <name evidence="5" type="ORF">LDAN0321_LOCUS11235</name>
</gene>
<keyword evidence="1" id="KW-0001">2Fe-2S</keyword>
<dbReference type="GO" id="GO:0009055">
    <property type="term" value="F:electron transfer activity"/>
    <property type="evidence" value="ECO:0007669"/>
    <property type="project" value="TreeGrafter"/>
</dbReference>
<reference evidence="5" key="1">
    <citation type="submission" date="2021-01" db="EMBL/GenBank/DDBJ databases">
        <authorList>
            <person name="Corre E."/>
            <person name="Pelletier E."/>
            <person name="Niang G."/>
            <person name="Scheremetjew M."/>
            <person name="Finn R."/>
            <person name="Kale V."/>
            <person name="Holt S."/>
            <person name="Cochrane G."/>
            <person name="Meng A."/>
            <person name="Brown T."/>
            <person name="Cohen L."/>
        </authorList>
    </citation>
    <scope>NUCLEOTIDE SEQUENCE</scope>
    <source>
        <strain evidence="5">B650</strain>
    </source>
</reference>
<dbReference type="GO" id="GO:0051537">
    <property type="term" value="F:2 iron, 2 sulfur cluster binding"/>
    <property type="evidence" value="ECO:0007669"/>
    <property type="project" value="UniProtKB-KW"/>
</dbReference>
<evidence type="ECO:0000256" key="1">
    <source>
        <dbReference type="ARBA" id="ARBA00022714"/>
    </source>
</evidence>
<evidence type="ECO:0000256" key="2">
    <source>
        <dbReference type="ARBA" id="ARBA00022723"/>
    </source>
</evidence>
<dbReference type="EMBL" id="HBGY01017352">
    <property type="protein sequence ID" value="CAD9584221.1"/>
    <property type="molecule type" value="Transcribed_RNA"/>
</dbReference>
<name>A0A7S2P9R0_9STRA</name>
<keyword evidence="4" id="KW-0411">Iron-sulfur</keyword>
<evidence type="ECO:0000256" key="4">
    <source>
        <dbReference type="ARBA" id="ARBA00023014"/>
    </source>
</evidence>
<dbReference type="InterPro" id="IPR012675">
    <property type="entry name" value="Beta-grasp_dom_sf"/>
</dbReference>
<dbReference type="AlphaFoldDB" id="A0A7S2P9R0"/>
<sequence>MLRLRTSHVQQLSRFVRSRSQASASVAQRASMSTNVPSVADVTVKLNFVDYEGKRQTVPGRIGQTIHDVATMHGIEVGPCSVGGVVSRVNSDTWTEDLYGEGATSGYDHVLLVGKGADSANVKCVSEVEMLNEYWDSEDISPNSRLASMVVVNKDMEGMTVFVPDALPWEAP</sequence>
<evidence type="ECO:0000313" key="5">
    <source>
        <dbReference type="EMBL" id="CAD9584221.1"/>
    </source>
</evidence>
<accession>A0A7S2P9R0</accession>
<dbReference type="GO" id="GO:0140647">
    <property type="term" value="P:P450-containing electron transport chain"/>
    <property type="evidence" value="ECO:0007669"/>
    <property type="project" value="InterPro"/>
</dbReference>
<dbReference type="PANTHER" id="PTHR23426">
    <property type="entry name" value="FERREDOXIN/ADRENODOXIN"/>
    <property type="match status" value="1"/>
</dbReference>
<dbReference type="GO" id="GO:0005739">
    <property type="term" value="C:mitochondrion"/>
    <property type="evidence" value="ECO:0007669"/>
    <property type="project" value="TreeGrafter"/>
</dbReference>
<dbReference type="GO" id="GO:0046872">
    <property type="term" value="F:metal ion binding"/>
    <property type="evidence" value="ECO:0007669"/>
    <property type="project" value="UniProtKB-KW"/>
</dbReference>
<dbReference type="PANTHER" id="PTHR23426:SF67">
    <property type="entry name" value="2FE-2S FERREDOXIN-TYPE DOMAIN-CONTAINING PROTEIN"/>
    <property type="match status" value="1"/>
</dbReference>
<proteinExistence type="predicted"/>
<evidence type="ECO:0000256" key="3">
    <source>
        <dbReference type="ARBA" id="ARBA00023004"/>
    </source>
</evidence>
<protein>
    <submittedName>
        <fullName evidence="5">Uncharacterized protein</fullName>
    </submittedName>
</protein>
<keyword evidence="2" id="KW-0479">Metal-binding</keyword>
<dbReference type="InterPro" id="IPR001055">
    <property type="entry name" value="Adrenodoxin-like"/>
</dbReference>